<evidence type="ECO:0000313" key="1">
    <source>
        <dbReference type="EMBL" id="CUU65733.1"/>
    </source>
</evidence>
<organism evidence="1 2">
    <name type="scientific">Corynebacterium variabile</name>
    <dbReference type="NCBI Taxonomy" id="1727"/>
    <lineage>
        <taxon>Bacteria</taxon>
        <taxon>Bacillati</taxon>
        <taxon>Actinomycetota</taxon>
        <taxon>Actinomycetes</taxon>
        <taxon>Mycobacteriales</taxon>
        <taxon>Corynebacteriaceae</taxon>
        <taxon>Corynebacterium</taxon>
    </lineage>
</organism>
<proteinExistence type="predicted"/>
<evidence type="ECO:0000313" key="2">
    <source>
        <dbReference type="Proteomes" id="UP000182498"/>
    </source>
</evidence>
<sequence length="39" mass="3985">MDTIVSSASSIFDAVIDFVTSLFDTVTGSAGDVVTSISE</sequence>
<protein>
    <submittedName>
        <fullName evidence="1">Uncharacterized protein</fullName>
    </submittedName>
</protein>
<keyword evidence="2" id="KW-1185">Reference proteome</keyword>
<accession>A0A0X2NJT4</accession>
<gene>
    <name evidence="1" type="ORF">CVAR292_01065</name>
</gene>
<reference evidence="2" key="1">
    <citation type="submission" date="2015-11" db="EMBL/GenBank/DDBJ databases">
        <authorList>
            <person name="Dugat-Bony E."/>
        </authorList>
    </citation>
    <scope>NUCLEOTIDE SEQUENCE [LARGE SCALE GENOMIC DNA]</scope>
    <source>
        <strain evidence="2">Mu292</strain>
    </source>
</reference>
<dbReference type="EMBL" id="FAUH01000006">
    <property type="protein sequence ID" value="CUU65733.1"/>
    <property type="molecule type" value="Genomic_DNA"/>
</dbReference>
<name>A0A0X2NJT4_9CORY</name>
<dbReference type="AlphaFoldDB" id="A0A0X2NJT4"/>
<dbReference type="Proteomes" id="UP000182498">
    <property type="component" value="Unassembled WGS sequence"/>
</dbReference>